<accession>A0A667H731</accession>
<dbReference type="PANTHER" id="PTHR13847">
    <property type="entry name" value="SARCOSINE DEHYDROGENASE-RELATED"/>
    <property type="match status" value="1"/>
</dbReference>
<dbReference type="FunFam" id="2.40.30.110:FF:000004">
    <property type="entry name" value="Pyruvate dehydrogenase phosphatase regulatory subunit, mitochondrial"/>
    <property type="match status" value="1"/>
</dbReference>
<evidence type="ECO:0000313" key="9">
    <source>
        <dbReference type="Ensembl" id="ENSLCNP00005021995.1"/>
    </source>
</evidence>
<dbReference type="InterPro" id="IPR006076">
    <property type="entry name" value="FAD-dep_OxRdtase"/>
</dbReference>
<evidence type="ECO:0000259" key="8">
    <source>
        <dbReference type="PROSITE" id="PS50206"/>
    </source>
</evidence>
<dbReference type="Pfam" id="PF08669">
    <property type="entry name" value="GCV_T_C"/>
    <property type="match status" value="1"/>
</dbReference>
<dbReference type="Gene3D" id="3.30.1360.120">
    <property type="entry name" value="Probable tRNA modification gtpase trme, domain 1"/>
    <property type="match status" value="1"/>
</dbReference>
<dbReference type="PANTHER" id="PTHR13847:SF193">
    <property type="entry name" value="PYRUVATE DEHYDROGENASE PHOSPHATASE REGULATORY SUBUNIT, MITOCHONDRIAL"/>
    <property type="match status" value="1"/>
</dbReference>
<evidence type="ECO:0000256" key="7">
    <source>
        <dbReference type="ARBA" id="ARBA00070180"/>
    </source>
</evidence>
<dbReference type="SUPFAM" id="SSF103025">
    <property type="entry name" value="Folate-binding domain"/>
    <property type="match status" value="1"/>
</dbReference>
<dbReference type="Gene3D" id="3.30.9.10">
    <property type="entry name" value="D-Amino Acid Oxidase, subunit A, domain 2"/>
    <property type="match status" value="1"/>
</dbReference>
<keyword evidence="10" id="KW-1185">Reference proteome</keyword>
<dbReference type="Pfam" id="PF16350">
    <property type="entry name" value="FAO_M"/>
    <property type="match status" value="1"/>
</dbReference>
<dbReference type="InterPro" id="IPR013977">
    <property type="entry name" value="GcvT_C"/>
</dbReference>
<evidence type="ECO:0000256" key="2">
    <source>
        <dbReference type="ARBA" id="ARBA00008609"/>
    </source>
</evidence>
<reference evidence="9" key="1">
    <citation type="submission" date="2025-08" db="UniProtKB">
        <authorList>
            <consortium name="Ensembl"/>
        </authorList>
    </citation>
    <scope>IDENTIFICATION</scope>
</reference>
<dbReference type="AlphaFoldDB" id="A0A667H731"/>
<dbReference type="FunFam" id="3.30.70.1400:FF:000003">
    <property type="entry name" value="Pyruvate dehydrogenase phosphatase regulatory subunit"/>
    <property type="match status" value="1"/>
</dbReference>
<dbReference type="Pfam" id="PF01571">
    <property type="entry name" value="GCV_T"/>
    <property type="match status" value="1"/>
</dbReference>
<evidence type="ECO:0000256" key="3">
    <source>
        <dbReference type="ARBA" id="ARBA00022946"/>
    </source>
</evidence>
<dbReference type="InterPro" id="IPR029043">
    <property type="entry name" value="GcvT/YgfZ_C"/>
</dbReference>
<keyword evidence="3" id="KW-0809">Transit peptide</keyword>
<comment type="subcellular location">
    <subcellularLocation>
        <location evidence="1">Mitochondrion matrix</location>
    </subcellularLocation>
</comment>
<comment type="subunit">
    <text evidence="5">Heterodimer of a catalytic (PDP1) and a regulatory (PDPR) subunit.</text>
</comment>
<dbReference type="InterPro" id="IPR001763">
    <property type="entry name" value="Rhodanese-like_dom"/>
</dbReference>
<reference evidence="9" key="2">
    <citation type="submission" date="2025-09" db="UniProtKB">
        <authorList>
            <consortium name="Ensembl"/>
        </authorList>
    </citation>
    <scope>IDENTIFICATION</scope>
</reference>
<organism evidence="9 10">
    <name type="scientific">Lynx canadensis</name>
    <name type="common">Canada lynx</name>
    <name type="synonym">Felis canadensis</name>
    <dbReference type="NCBI Taxonomy" id="61383"/>
    <lineage>
        <taxon>Eukaryota</taxon>
        <taxon>Metazoa</taxon>
        <taxon>Chordata</taxon>
        <taxon>Craniata</taxon>
        <taxon>Vertebrata</taxon>
        <taxon>Euteleostomi</taxon>
        <taxon>Mammalia</taxon>
        <taxon>Eutheria</taxon>
        <taxon>Laurasiatheria</taxon>
        <taxon>Carnivora</taxon>
        <taxon>Feliformia</taxon>
        <taxon>Felidae</taxon>
        <taxon>Felinae</taxon>
        <taxon>Lynx</taxon>
    </lineage>
</organism>
<dbReference type="Ensembl" id="ENSLCNT00005024618.1">
    <property type="protein sequence ID" value="ENSLCNP00005021995.1"/>
    <property type="gene ID" value="ENSLCNG00005014340.1"/>
</dbReference>
<evidence type="ECO:0000256" key="5">
    <source>
        <dbReference type="ARBA" id="ARBA00038577"/>
    </source>
</evidence>
<dbReference type="Pfam" id="PF01266">
    <property type="entry name" value="DAO"/>
    <property type="match status" value="1"/>
</dbReference>
<dbReference type="SUPFAM" id="SSF51905">
    <property type="entry name" value="FAD/NAD(P)-binding domain"/>
    <property type="match status" value="1"/>
</dbReference>
<dbReference type="InterPro" id="IPR027266">
    <property type="entry name" value="TrmE/GcvT-like"/>
</dbReference>
<comment type="similarity">
    <text evidence="2">Belongs to the GcvT family.</text>
</comment>
<dbReference type="Gene3D" id="3.30.70.1400">
    <property type="entry name" value="Aminomethyltransferase beta-barrel domains"/>
    <property type="match status" value="1"/>
</dbReference>
<evidence type="ECO:0000256" key="1">
    <source>
        <dbReference type="ARBA" id="ARBA00004305"/>
    </source>
</evidence>
<dbReference type="Gene3D" id="2.40.30.110">
    <property type="entry name" value="Aminomethyltransferase beta-barrel domains"/>
    <property type="match status" value="1"/>
</dbReference>
<dbReference type="PROSITE" id="PS50206">
    <property type="entry name" value="RHODANESE_3"/>
    <property type="match status" value="1"/>
</dbReference>
<evidence type="ECO:0000256" key="4">
    <source>
        <dbReference type="ARBA" id="ARBA00023128"/>
    </source>
</evidence>
<dbReference type="SUPFAM" id="SSF54373">
    <property type="entry name" value="FAD-linked reductases, C-terminal domain"/>
    <property type="match status" value="1"/>
</dbReference>
<comment type="function">
    <text evidence="6">Decreases the sensitivity of PDP1 to magnesium ions, and this inhibition is reversed by the polyamine spermine.</text>
</comment>
<dbReference type="Gene3D" id="3.50.50.60">
    <property type="entry name" value="FAD/NAD(P)-binding domain"/>
    <property type="match status" value="1"/>
</dbReference>
<name>A0A667H731_LYNCA</name>
<dbReference type="InterPro" id="IPR036188">
    <property type="entry name" value="FAD/NAD-bd_sf"/>
</dbReference>
<keyword evidence="4" id="KW-0496">Mitochondrion</keyword>
<feature type="domain" description="Rhodanese" evidence="8">
    <location>
        <begin position="45"/>
        <end position="88"/>
    </location>
</feature>
<dbReference type="SUPFAM" id="SSF101790">
    <property type="entry name" value="Aminomethyltransferase beta-barrel domain"/>
    <property type="match status" value="1"/>
</dbReference>
<gene>
    <name evidence="9" type="primary">PDPR</name>
</gene>
<evidence type="ECO:0000313" key="10">
    <source>
        <dbReference type="Proteomes" id="UP000472241"/>
    </source>
</evidence>
<dbReference type="InterPro" id="IPR006222">
    <property type="entry name" value="GCVT_N"/>
</dbReference>
<sequence>VMFSRLLSVARRQRTGRGWQNWSSGRSGAPAAEAHSVALPAQAQVVICGGGIMGTSVAYHLSKMGWKDIVLLEQGRLAAGSTRFCAGILSTARHLTIEQKMADYSNKLYQQLEQETGIQTGYIRTGSIFLAQTQDRLISLKRINSRLNVIGIPSEIISPKKVAELHPLLNVHDLVGAMHVPEDAVVSSADVALALASAASQNGVQIYDRTSVLHVMVKKGQVTGVETDKGQIECQYFVNCAGQWAYELGLSNEEPVSIPLHACEHFYLLTRPLETPLQSNTPTVVDADGRIYIRNWQGGILSGGFEKNPKPIFTEGKNQLEIQNLQEDWDHFEPLLSSLLRRMPELETLEIMKLVNCPETFTPDMRCIMGESPAVQGYYVLVGMNSAGLSFAGGAGRYLAEWMVHGYPSESIWELDLKRFGALQSSRTFLRHRVMEVMPLLYDLKVPRWDFQTGRQLRTSPLYDRLDAQGARWMEKHGFERPKYFVPPDKDLLALEQSKTFYKPDWFDIVESEVKCCKEAVCVIDMSSFTKFEITSTGDQALEILQYLFSNDLDVPVGHIVHTGMLNEGGGYENDCSIARLSKRSFFMISPTDQQVHCWAWLKKHMPEDSNLLLEDVTWKYTALNLIGPRAVDVLSELSYAPMTPDHFPSLFCKEMSVGYANGIRVMSMTHTGEPGFMLYIPIEYALHVYNEVMSVGQKYGIRNAGYYALRSLRIEKFFAFWGQDLNTLTTPLECGRESRVKLDKGMDFIGRDALLQQKQNGVYKRLTMFILDDHDTDLDLWPWWGEPIYRNGQYAGKTTSSAYSYTLERHVCLGFVHNFSEDTGEEQVVTADFINRGEYEIDIAGHRFQAKAKLYPVTSLFTHKRRKDDVELSDLHGK</sequence>
<dbReference type="GO" id="GO:0005759">
    <property type="term" value="C:mitochondrial matrix"/>
    <property type="evidence" value="ECO:0007669"/>
    <property type="project" value="UniProtKB-SubCell"/>
</dbReference>
<dbReference type="InterPro" id="IPR032503">
    <property type="entry name" value="FAO_M"/>
</dbReference>
<proteinExistence type="inferred from homology"/>
<dbReference type="FunFam" id="3.30.1360.120:FF:000046">
    <property type="entry name" value="Pyruvate dehydrogenase phosphatase regulatory mitochondrial"/>
    <property type="match status" value="1"/>
</dbReference>
<evidence type="ECO:0000256" key="6">
    <source>
        <dbReference type="ARBA" id="ARBA00053434"/>
    </source>
</evidence>
<protein>
    <recommendedName>
        <fullName evidence="7">Pyruvate dehydrogenase phosphatase regulatory subunit, mitochondrial</fullName>
    </recommendedName>
</protein>
<dbReference type="Proteomes" id="UP000472241">
    <property type="component" value="Unplaced"/>
</dbReference>